<evidence type="ECO:0000259" key="1">
    <source>
        <dbReference type="SMART" id="SM00901"/>
    </source>
</evidence>
<comment type="caution">
    <text evidence="2">The sequence shown here is derived from an EMBL/GenBank/DDBJ whole genome shotgun (WGS) entry which is preliminary data.</text>
</comment>
<dbReference type="Pfam" id="PF08867">
    <property type="entry name" value="FRG"/>
    <property type="match status" value="1"/>
</dbReference>
<proteinExistence type="predicted"/>
<sequence length="270" mass="29924">MPVDVVTPTTWEELQHALQTLPTGESPVDANQFCVFRGVSNSSWTLQHSLSRMGGDLGAKERRVLDDFRDFANLELKAQAVEVENPWQLMAVAQHHGTPTRLLDWSRNQDVALHFATSDRRSWGTEGCVWVVNPHLVHQTLPALLKQDLCGSGEAAPGLMRERQMLRALPAVADLDRQAVGPVLPAFFFEPGWADARIKAQNGLFSVVGDVASDLADVLETVPRCARRVHIGPVLKLEVRRKLDASGRDERSYFPGFDGVSAFLGRNHCE</sequence>
<reference evidence="2 3" key="1">
    <citation type="submission" date="2019-07" db="EMBL/GenBank/DDBJ databases">
        <title>Whole genome shotgun sequence of Cellulomonas soli NBRC 109434.</title>
        <authorList>
            <person name="Hosoyama A."/>
            <person name="Uohara A."/>
            <person name="Ohji S."/>
            <person name="Ichikawa N."/>
        </authorList>
    </citation>
    <scope>NUCLEOTIDE SEQUENCE [LARGE SCALE GENOMIC DNA]</scope>
    <source>
        <strain evidence="2 3">NBRC 109434</strain>
    </source>
</reference>
<gene>
    <name evidence="2" type="ORF">CSO01_09880</name>
</gene>
<dbReference type="Proteomes" id="UP000321798">
    <property type="component" value="Unassembled WGS sequence"/>
</dbReference>
<dbReference type="InterPro" id="IPR014966">
    <property type="entry name" value="FRG-dom"/>
</dbReference>
<dbReference type="SMART" id="SM00901">
    <property type="entry name" value="FRG"/>
    <property type="match status" value="1"/>
</dbReference>
<protein>
    <recommendedName>
        <fullName evidence="1">FRG domain-containing protein</fullName>
    </recommendedName>
</protein>
<evidence type="ECO:0000313" key="2">
    <source>
        <dbReference type="EMBL" id="GEP68273.1"/>
    </source>
</evidence>
<evidence type="ECO:0000313" key="3">
    <source>
        <dbReference type="Proteomes" id="UP000321798"/>
    </source>
</evidence>
<feature type="domain" description="FRG" evidence="1">
    <location>
        <begin position="30"/>
        <end position="130"/>
    </location>
</feature>
<dbReference type="AlphaFoldDB" id="A0A512PAN9"/>
<name>A0A512PAN9_9CELL</name>
<dbReference type="EMBL" id="BKAL01000002">
    <property type="protein sequence ID" value="GEP68273.1"/>
    <property type="molecule type" value="Genomic_DNA"/>
</dbReference>
<keyword evidence="3" id="KW-1185">Reference proteome</keyword>
<accession>A0A512PAN9</accession>
<organism evidence="2 3">
    <name type="scientific">Cellulomonas soli</name>
    <dbReference type="NCBI Taxonomy" id="931535"/>
    <lineage>
        <taxon>Bacteria</taxon>
        <taxon>Bacillati</taxon>
        <taxon>Actinomycetota</taxon>
        <taxon>Actinomycetes</taxon>
        <taxon>Micrococcales</taxon>
        <taxon>Cellulomonadaceae</taxon>
        <taxon>Cellulomonas</taxon>
    </lineage>
</organism>